<gene>
    <name evidence="2" type="ordered locus">Acear_0015</name>
</gene>
<proteinExistence type="predicted"/>
<dbReference type="Proteomes" id="UP000001661">
    <property type="component" value="Chromosome"/>
</dbReference>
<feature type="coiled-coil region" evidence="1">
    <location>
        <begin position="12"/>
        <end position="46"/>
    </location>
</feature>
<dbReference type="HOGENOM" id="CLU_1493066_0_0_9"/>
<reference evidence="2 3" key="1">
    <citation type="journal article" date="2010" name="Stand. Genomic Sci.">
        <title>Complete genome sequence of Acetohalobium arabaticum type strain (Z-7288).</title>
        <authorList>
            <person name="Sikorski J."/>
            <person name="Lapidus A."/>
            <person name="Chertkov O."/>
            <person name="Lucas S."/>
            <person name="Copeland A."/>
            <person name="Glavina Del Rio T."/>
            <person name="Nolan M."/>
            <person name="Tice H."/>
            <person name="Cheng J.F."/>
            <person name="Han C."/>
            <person name="Brambilla E."/>
            <person name="Pitluck S."/>
            <person name="Liolios K."/>
            <person name="Ivanova N."/>
            <person name="Mavromatis K."/>
            <person name="Mikhailova N."/>
            <person name="Pati A."/>
            <person name="Bruce D."/>
            <person name="Detter C."/>
            <person name="Tapia R."/>
            <person name="Goodwin L."/>
            <person name="Chen A."/>
            <person name="Palaniappan K."/>
            <person name="Land M."/>
            <person name="Hauser L."/>
            <person name="Chang Y.J."/>
            <person name="Jeffries C.D."/>
            <person name="Rohde M."/>
            <person name="Goker M."/>
            <person name="Spring S."/>
            <person name="Woyke T."/>
            <person name="Bristow J."/>
            <person name="Eisen J.A."/>
            <person name="Markowitz V."/>
            <person name="Hugenholtz P."/>
            <person name="Kyrpides N.C."/>
            <person name="Klenk H.P."/>
        </authorList>
    </citation>
    <scope>NUCLEOTIDE SEQUENCE [LARGE SCALE GENOMIC DNA]</scope>
    <source>
        <strain evidence="3">ATCC 49924 / DSM 5501 / Z-7288</strain>
    </source>
</reference>
<evidence type="ECO:0000256" key="1">
    <source>
        <dbReference type="SAM" id="Coils"/>
    </source>
</evidence>
<dbReference type="EMBL" id="CP002105">
    <property type="protein sequence ID" value="ADL11567.1"/>
    <property type="molecule type" value="Genomic_DNA"/>
</dbReference>
<dbReference type="RefSeq" id="WP_013277014.1">
    <property type="nucleotide sequence ID" value="NC_014378.1"/>
</dbReference>
<organism evidence="2 3">
    <name type="scientific">Acetohalobium arabaticum (strain ATCC 49924 / DSM 5501 / Z-7288)</name>
    <dbReference type="NCBI Taxonomy" id="574087"/>
    <lineage>
        <taxon>Bacteria</taxon>
        <taxon>Bacillati</taxon>
        <taxon>Bacillota</taxon>
        <taxon>Clostridia</taxon>
        <taxon>Halanaerobiales</taxon>
        <taxon>Halobacteroidaceae</taxon>
        <taxon>Acetohalobium</taxon>
    </lineage>
</organism>
<dbReference type="AlphaFoldDB" id="D9QSB1"/>
<sequence length="180" mass="21121">MIFKVLKKVFNRSNVISEIEIAEELIDLLSNENQELMEELKSTKKSKQEIALLLTSIYLFNYKLTIKTNNLSMRSKKIEDIFYHFSFLIAEKNINFYNLNQQTNTLVDKAKAKADRLMKIYQSSSSNKKINRIQEVVKALYYDFSAENQEHGPQEMKLLLDLVIQNITLIQDYLIKVSKI</sequence>
<keyword evidence="3" id="KW-1185">Reference proteome</keyword>
<name>D9QSB1_ACEAZ</name>
<evidence type="ECO:0000313" key="3">
    <source>
        <dbReference type="Proteomes" id="UP000001661"/>
    </source>
</evidence>
<evidence type="ECO:0000313" key="2">
    <source>
        <dbReference type="EMBL" id="ADL11567.1"/>
    </source>
</evidence>
<keyword evidence="1" id="KW-0175">Coiled coil</keyword>
<protein>
    <submittedName>
        <fullName evidence="2">Uncharacterized protein</fullName>
    </submittedName>
</protein>
<dbReference type="KEGG" id="aar:Acear_0015"/>
<accession>D9QSB1</accession>